<dbReference type="EMBL" id="BLXT01006036">
    <property type="protein sequence ID" value="GFO28387.1"/>
    <property type="molecule type" value="Genomic_DNA"/>
</dbReference>
<organism evidence="1 2">
    <name type="scientific">Plakobranchus ocellatus</name>
    <dbReference type="NCBI Taxonomy" id="259542"/>
    <lineage>
        <taxon>Eukaryota</taxon>
        <taxon>Metazoa</taxon>
        <taxon>Spiralia</taxon>
        <taxon>Lophotrochozoa</taxon>
        <taxon>Mollusca</taxon>
        <taxon>Gastropoda</taxon>
        <taxon>Heterobranchia</taxon>
        <taxon>Euthyneura</taxon>
        <taxon>Panpulmonata</taxon>
        <taxon>Sacoglossa</taxon>
        <taxon>Placobranchoidea</taxon>
        <taxon>Plakobranchidae</taxon>
        <taxon>Plakobranchus</taxon>
    </lineage>
</organism>
<sequence length="93" mass="10726">MRGQPDYSSRRDLLPLCEASGVNRNRWQQCVQQWSIRKATSTSCPETDRWPAFVSNTTAEHAFLSPCPFLLLPSMWLWFGHSLARVDVCLTLR</sequence>
<name>A0AAV4CAI9_9GAST</name>
<evidence type="ECO:0000313" key="2">
    <source>
        <dbReference type="Proteomes" id="UP000735302"/>
    </source>
</evidence>
<accession>A0AAV4CAI9</accession>
<evidence type="ECO:0000313" key="1">
    <source>
        <dbReference type="EMBL" id="GFO28387.1"/>
    </source>
</evidence>
<gene>
    <name evidence="1" type="ORF">PoB_005489200</name>
</gene>
<reference evidence="1 2" key="1">
    <citation type="journal article" date="2021" name="Elife">
        <title>Chloroplast acquisition without the gene transfer in kleptoplastic sea slugs, Plakobranchus ocellatus.</title>
        <authorList>
            <person name="Maeda T."/>
            <person name="Takahashi S."/>
            <person name="Yoshida T."/>
            <person name="Shimamura S."/>
            <person name="Takaki Y."/>
            <person name="Nagai Y."/>
            <person name="Toyoda A."/>
            <person name="Suzuki Y."/>
            <person name="Arimoto A."/>
            <person name="Ishii H."/>
            <person name="Satoh N."/>
            <person name="Nishiyama T."/>
            <person name="Hasebe M."/>
            <person name="Maruyama T."/>
            <person name="Minagawa J."/>
            <person name="Obokata J."/>
            <person name="Shigenobu S."/>
        </authorList>
    </citation>
    <scope>NUCLEOTIDE SEQUENCE [LARGE SCALE GENOMIC DNA]</scope>
</reference>
<dbReference type="Proteomes" id="UP000735302">
    <property type="component" value="Unassembled WGS sequence"/>
</dbReference>
<protein>
    <submittedName>
        <fullName evidence="1">Uncharacterized protein</fullName>
    </submittedName>
</protein>
<comment type="caution">
    <text evidence="1">The sequence shown here is derived from an EMBL/GenBank/DDBJ whole genome shotgun (WGS) entry which is preliminary data.</text>
</comment>
<dbReference type="AlphaFoldDB" id="A0AAV4CAI9"/>
<proteinExistence type="predicted"/>
<keyword evidence="2" id="KW-1185">Reference proteome</keyword>